<feature type="chain" id="PRO_5045140492" evidence="2">
    <location>
        <begin position="27"/>
        <end position="195"/>
    </location>
</feature>
<organism evidence="3 4">
    <name type="scientific">Paenibacillus mendelii</name>
    <dbReference type="NCBI Taxonomy" id="206163"/>
    <lineage>
        <taxon>Bacteria</taxon>
        <taxon>Bacillati</taxon>
        <taxon>Bacillota</taxon>
        <taxon>Bacilli</taxon>
        <taxon>Bacillales</taxon>
        <taxon>Paenibacillaceae</taxon>
        <taxon>Paenibacillus</taxon>
    </lineage>
</organism>
<accession>A0ABV6JFN2</accession>
<dbReference type="Proteomes" id="UP001589818">
    <property type="component" value="Unassembled WGS sequence"/>
</dbReference>
<proteinExistence type="predicted"/>
<evidence type="ECO:0000256" key="2">
    <source>
        <dbReference type="SAM" id="SignalP"/>
    </source>
</evidence>
<feature type="signal peptide" evidence="2">
    <location>
        <begin position="1"/>
        <end position="26"/>
    </location>
</feature>
<name>A0ABV6JFN2_9BACL</name>
<feature type="region of interest" description="Disordered" evidence="1">
    <location>
        <begin position="31"/>
        <end position="64"/>
    </location>
</feature>
<evidence type="ECO:0000256" key="1">
    <source>
        <dbReference type="SAM" id="MobiDB-lite"/>
    </source>
</evidence>
<keyword evidence="4" id="KW-1185">Reference proteome</keyword>
<keyword evidence="2" id="KW-0732">Signal</keyword>
<evidence type="ECO:0000313" key="3">
    <source>
        <dbReference type="EMBL" id="MFC0394726.1"/>
    </source>
</evidence>
<gene>
    <name evidence="3" type="ORF">ACFFJ8_25615</name>
</gene>
<protein>
    <submittedName>
        <fullName evidence="3">Uncharacterized protein</fullName>
    </submittedName>
</protein>
<comment type="caution">
    <text evidence="3">The sequence shown here is derived from an EMBL/GenBank/DDBJ whole genome shotgun (WGS) entry which is preliminary data.</text>
</comment>
<dbReference type="EMBL" id="JBHLVF010000041">
    <property type="protein sequence ID" value="MFC0394726.1"/>
    <property type="molecule type" value="Genomic_DNA"/>
</dbReference>
<sequence>MSKIKPFLLTIMIAIAALVAVIPASARMGEDVEPGGGGGGGSYPPPTSTSTGNSLTQESSWQSSNGGRYMYTKATLQRAGALAGQLDVVTRTKNNVKLTGFTGGVFILLRNIDGAVIGATSIQKFGVDGQWIGRYDRTDYWSWSFDPQVAAATHSIEIIQQHSAKELDDQLAYWQSTICGNLERLGLPKPPYGCP</sequence>
<dbReference type="RefSeq" id="WP_204815897.1">
    <property type="nucleotide sequence ID" value="NZ_JANHOF010000001.1"/>
</dbReference>
<reference evidence="3 4" key="1">
    <citation type="submission" date="2024-09" db="EMBL/GenBank/DDBJ databases">
        <authorList>
            <person name="Sun Q."/>
            <person name="Mori K."/>
        </authorList>
    </citation>
    <scope>NUCLEOTIDE SEQUENCE [LARGE SCALE GENOMIC DNA]</scope>
    <source>
        <strain evidence="3 4">CCM 4839</strain>
    </source>
</reference>
<evidence type="ECO:0000313" key="4">
    <source>
        <dbReference type="Proteomes" id="UP001589818"/>
    </source>
</evidence>